<feature type="transmembrane region" description="Helical" evidence="6">
    <location>
        <begin position="469"/>
        <end position="489"/>
    </location>
</feature>
<dbReference type="PANTHER" id="PTHR45649:SF4">
    <property type="entry name" value="TRANSPORTER, PUTATIVE (EUROFUNG)-RELATED"/>
    <property type="match status" value="1"/>
</dbReference>
<keyword evidence="2" id="KW-0813">Transport</keyword>
<protein>
    <submittedName>
        <fullName evidence="7">Amino acid/polyamine transporter I</fullName>
    </submittedName>
</protein>
<keyword evidence="8" id="KW-1185">Reference proteome</keyword>
<dbReference type="Gene3D" id="1.20.1740.10">
    <property type="entry name" value="Amino acid/polyamine transporter I"/>
    <property type="match status" value="1"/>
</dbReference>
<feature type="transmembrane region" description="Helical" evidence="6">
    <location>
        <begin position="66"/>
        <end position="88"/>
    </location>
</feature>
<feature type="transmembrane region" description="Helical" evidence="6">
    <location>
        <begin position="309"/>
        <end position="330"/>
    </location>
</feature>
<feature type="transmembrane region" description="Helical" evidence="6">
    <location>
        <begin position="223"/>
        <end position="241"/>
    </location>
</feature>
<keyword evidence="4 6" id="KW-1133">Transmembrane helix</keyword>
<sequence>MAGVSSSLRRDEVIELKGNSKDWSNEDHGSPIFDDYDVADSPWGNTNTDEQDMQRLGKKQEFKRNFSFLSALGFVSVYMASWEFVLVSLSVGFNSGGYGGLFWCYLTTVTCYATIVASLAEMESMAPTAGGQYHWVSEFAPARYQRFLSYSSGWLSTLGWLASVASSTFVVTTQIEAMINVTTPDYIFKPWQYVLIMIAFTVITIFFNTWGAPFLPTLETFCLFGHILGFLVVMIPLLVLCPKNSASEVFLDFQDNSGFNNIGTAYMISQVYVMYCNLGSDSVVHISEEVENASLTVPRVMIWSYVGNVFLGICMLVTMLFCLGPLEGVLEANIPYLLLFNNTGSPTLSIILNVILFLLIYMGNITALATCAREVFAFARDKGLPFSSFQSKMDPKLAVPTNAVYVTSVAVVLLSLINLGSTLAFNIVVSLSVLGLLSTYMISIGCVLLKRIKGEPLPPARWSLGRYGIWINAFAFLYSAFIICFACFPTNLPVDLETANWAPLVWVGVIIASIAFYALYGKKHYTAPVDFVEGRRAVDDVLQNQKDLFMVVIKNLEQKHSEPSHGPTKPFLTPFVTHDPMKCWQTLSMMIKRTESDLNTEMFAMLDQGSPQDNSALLVLVLEAANGGGHTIETVRVDLRLVSSVLASWVAKGDNMPELQAQATRSLDGVVRTSVRHSLS</sequence>
<evidence type="ECO:0000256" key="2">
    <source>
        <dbReference type="ARBA" id="ARBA00022448"/>
    </source>
</evidence>
<evidence type="ECO:0000256" key="1">
    <source>
        <dbReference type="ARBA" id="ARBA00004141"/>
    </source>
</evidence>
<feature type="transmembrane region" description="Helical" evidence="6">
    <location>
        <begin position="397"/>
        <end position="417"/>
    </location>
</feature>
<dbReference type="EMBL" id="CP099425">
    <property type="protein sequence ID" value="USW56216.1"/>
    <property type="molecule type" value="Genomic_DNA"/>
</dbReference>
<evidence type="ECO:0000256" key="3">
    <source>
        <dbReference type="ARBA" id="ARBA00022692"/>
    </source>
</evidence>
<feature type="transmembrane region" description="Helical" evidence="6">
    <location>
        <begin position="350"/>
        <end position="376"/>
    </location>
</feature>
<evidence type="ECO:0000256" key="4">
    <source>
        <dbReference type="ARBA" id="ARBA00022989"/>
    </source>
</evidence>
<dbReference type="GO" id="GO:0016020">
    <property type="term" value="C:membrane"/>
    <property type="evidence" value="ECO:0007669"/>
    <property type="project" value="UniProtKB-SubCell"/>
</dbReference>
<feature type="transmembrane region" description="Helical" evidence="6">
    <location>
        <begin position="100"/>
        <end position="120"/>
    </location>
</feature>
<comment type="subcellular location">
    <subcellularLocation>
        <location evidence="1">Membrane</location>
        <topology evidence="1">Multi-pass membrane protein</topology>
    </subcellularLocation>
</comment>
<dbReference type="AlphaFoldDB" id="A0A9Q9B4K0"/>
<keyword evidence="5 6" id="KW-0472">Membrane</keyword>
<dbReference type="Pfam" id="PF13520">
    <property type="entry name" value="AA_permease_2"/>
    <property type="match status" value="1"/>
</dbReference>
<name>A0A9Q9B4K0_9PEZI</name>
<dbReference type="GO" id="GO:0022857">
    <property type="term" value="F:transmembrane transporter activity"/>
    <property type="evidence" value="ECO:0007669"/>
    <property type="project" value="InterPro"/>
</dbReference>
<dbReference type="Proteomes" id="UP001056384">
    <property type="component" value="Chromosome 8"/>
</dbReference>
<dbReference type="InterPro" id="IPR002293">
    <property type="entry name" value="AA/rel_permease1"/>
</dbReference>
<evidence type="ECO:0000256" key="6">
    <source>
        <dbReference type="SAM" id="Phobius"/>
    </source>
</evidence>
<evidence type="ECO:0000313" key="7">
    <source>
        <dbReference type="EMBL" id="USW56216.1"/>
    </source>
</evidence>
<feature type="transmembrane region" description="Helical" evidence="6">
    <location>
        <begin position="193"/>
        <end position="211"/>
    </location>
</feature>
<keyword evidence="3 6" id="KW-0812">Transmembrane</keyword>
<evidence type="ECO:0000256" key="5">
    <source>
        <dbReference type="ARBA" id="ARBA00023136"/>
    </source>
</evidence>
<reference evidence="7" key="1">
    <citation type="submission" date="2022-06" db="EMBL/GenBank/DDBJ databases">
        <title>Complete genome sequences of two strains of the flax pathogen Septoria linicola.</title>
        <authorList>
            <person name="Lapalu N."/>
            <person name="Simon A."/>
            <person name="Demenou B."/>
            <person name="Paumier D."/>
            <person name="Guillot M.-P."/>
            <person name="Gout L."/>
            <person name="Valade R."/>
        </authorList>
    </citation>
    <scope>NUCLEOTIDE SEQUENCE</scope>
    <source>
        <strain evidence="7">SE15195</strain>
    </source>
</reference>
<evidence type="ECO:0000313" key="8">
    <source>
        <dbReference type="Proteomes" id="UP001056384"/>
    </source>
</evidence>
<feature type="transmembrane region" description="Helical" evidence="6">
    <location>
        <begin position="423"/>
        <end position="449"/>
    </location>
</feature>
<gene>
    <name evidence="7" type="ORF">Slin15195_G095350</name>
</gene>
<accession>A0A9Q9B4K0</accession>
<feature type="transmembrane region" description="Helical" evidence="6">
    <location>
        <begin position="501"/>
        <end position="520"/>
    </location>
</feature>
<organism evidence="7 8">
    <name type="scientific">Septoria linicola</name>
    <dbReference type="NCBI Taxonomy" id="215465"/>
    <lineage>
        <taxon>Eukaryota</taxon>
        <taxon>Fungi</taxon>
        <taxon>Dikarya</taxon>
        <taxon>Ascomycota</taxon>
        <taxon>Pezizomycotina</taxon>
        <taxon>Dothideomycetes</taxon>
        <taxon>Dothideomycetidae</taxon>
        <taxon>Mycosphaerellales</taxon>
        <taxon>Mycosphaerellaceae</taxon>
        <taxon>Septoria</taxon>
    </lineage>
</organism>
<proteinExistence type="predicted"/>
<dbReference type="PANTHER" id="PTHR45649">
    <property type="entry name" value="AMINO-ACID PERMEASE BAT1"/>
    <property type="match status" value="1"/>
</dbReference>